<comment type="caution">
    <text evidence="5">The sequence shown here is derived from an EMBL/GenBank/DDBJ whole genome shotgun (WGS) entry which is preliminary data.</text>
</comment>
<comment type="similarity">
    <text evidence="1">Belongs to the GTP cyclohydrolase I type 2/NIF3 family.</text>
</comment>
<evidence type="ECO:0000313" key="5">
    <source>
        <dbReference type="EMBL" id="HIQ64100.1"/>
    </source>
</evidence>
<dbReference type="Pfam" id="PF01784">
    <property type="entry name" value="DUF34_NIF3"/>
    <property type="match status" value="1"/>
</dbReference>
<dbReference type="EMBL" id="DVFI01000151">
    <property type="protein sequence ID" value="HIQ64100.1"/>
    <property type="molecule type" value="Genomic_DNA"/>
</dbReference>
<dbReference type="GO" id="GO:0005737">
    <property type="term" value="C:cytoplasm"/>
    <property type="evidence" value="ECO:0007669"/>
    <property type="project" value="TreeGrafter"/>
</dbReference>
<dbReference type="NCBIfam" id="TIGR00486">
    <property type="entry name" value="YbgI_SA1388"/>
    <property type="match status" value="1"/>
</dbReference>
<dbReference type="PANTHER" id="PTHR13799">
    <property type="entry name" value="NGG1 INTERACTING FACTOR 3"/>
    <property type="match status" value="1"/>
</dbReference>
<dbReference type="AlphaFoldDB" id="A0A9D1CJS0"/>
<feature type="binding site" evidence="4">
    <location>
        <position position="220"/>
    </location>
    <ligand>
        <name>a divalent metal cation</name>
        <dbReference type="ChEBI" id="CHEBI:60240"/>
        <label>1</label>
    </ligand>
</feature>
<reference evidence="5" key="2">
    <citation type="journal article" date="2021" name="PeerJ">
        <title>Extensive microbial diversity within the chicken gut microbiome revealed by metagenomics and culture.</title>
        <authorList>
            <person name="Gilroy R."/>
            <person name="Ravi A."/>
            <person name="Getino M."/>
            <person name="Pursley I."/>
            <person name="Horton D.L."/>
            <person name="Alikhan N.F."/>
            <person name="Baker D."/>
            <person name="Gharbi K."/>
            <person name="Hall N."/>
            <person name="Watson M."/>
            <person name="Adriaenssens E.M."/>
            <person name="Foster-Nyarko E."/>
            <person name="Jarju S."/>
            <person name="Secka A."/>
            <person name="Antonio M."/>
            <person name="Oren A."/>
            <person name="Chaudhuri R.R."/>
            <person name="La Ragione R."/>
            <person name="Hildebrand F."/>
            <person name="Pallen M.J."/>
        </authorList>
    </citation>
    <scope>NUCLEOTIDE SEQUENCE</scope>
    <source>
        <strain evidence="5">ChiHile30-977</strain>
    </source>
</reference>
<evidence type="ECO:0000256" key="3">
    <source>
        <dbReference type="ARBA" id="ARBA00022723"/>
    </source>
</evidence>
<gene>
    <name evidence="5" type="ORF">IAA66_11065</name>
</gene>
<dbReference type="PANTHER" id="PTHR13799:SF14">
    <property type="entry name" value="GTP CYCLOHYDROLASE 1 TYPE 2 HOMOLOG"/>
    <property type="match status" value="1"/>
</dbReference>
<dbReference type="Proteomes" id="UP000886819">
    <property type="component" value="Unassembled WGS sequence"/>
</dbReference>
<reference evidence="5" key="1">
    <citation type="submission" date="2020-10" db="EMBL/GenBank/DDBJ databases">
        <authorList>
            <person name="Gilroy R."/>
        </authorList>
    </citation>
    <scope>NUCLEOTIDE SEQUENCE</scope>
    <source>
        <strain evidence="5">ChiHile30-977</strain>
    </source>
</reference>
<dbReference type="InterPro" id="IPR002678">
    <property type="entry name" value="DUF34/NIF3"/>
</dbReference>
<feature type="binding site" evidence="4">
    <location>
        <position position="216"/>
    </location>
    <ligand>
        <name>a divalent metal cation</name>
        <dbReference type="ChEBI" id="CHEBI:60240"/>
        <label>1</label>
    </ligand>
</feature>
<feature type="binding site" evidence="4">
    <location>
        <position position="68"/>
    </location>
    <ligand>
        <name>a divalent metal cation</name>
        <dbReference type="ChEBI" id="CHEBI:60240"/>
        <label>1</label>
    </ligand>
</feature>
<feature type="binding site" evidence="4">
    <location>
        <position position="67"/>
    </location>
    <ligand>
        <name>a divalent metal cation</name>
        <dbReference type="ChEBI" id="CHEBI:60240"/>
        <label>1</label>
    </ligand>
</feature>
<evidence type="ECO:0000256" key="4">
    <source>
        <dbReference type="PIRSR" id="PIRSR602678-1"/>
    </source>
</evidence>
<dbReference type="InterPro" id="IPR036069">
    <property type="entry name" value="DUF34/NIF3_sf"/>
</dbReference>
<evidence type="ECO:0000256" key="1">
    <source>
        <dbReference type="ARBA" id="ARBA00006964"/>
    </source>
</evidence>
<dbReference type="SUPFAM" id="SSF102705">
    <property type="entry name" value="NIF3 (NGG1p interacting factor 3)-like"/>
    <property type="match status" value="1"/>
</dbReference>
<accession>A0A9D1CJS0</accession>
<feature type="binding site" evidence="4">
    <location>
        <position position="105"/>
    </location>
    <ligand>
        <name>a divalent metal cation</name>
        <dbReference type="ChEBI" id="CHEBI:60240"/>
        <label>1</label>
    </ligand>
</feature>
<keyword evidence="3 4" id="KW-0479">Metal-binding</keyword>
<dbReference type="FunFam" id="3.40.1390.30:FF:000001">
    <property type="entry name" value="GTP cyclohydrolase 1 type 2"/>
    <property type="match status" value="1"/>
</dbReference>
<dbReference type="Gene3D" id="3.40.1390.30">
    <property type="entry name" value="NIF3 (NGG1p interacting factor 3)-like"/>
    <property type="match status" value="2"/>
</dbReference>
<evidence type="ECO:0000256" key="2">
    <source>
        <dbReference type="ARBA" id="ARBA00022112"/>
    </source>
</evidence>
<organism evidence="5 6">
    <name type="scientific">Candidatus Avichristensenella intestinipullorum</name>
    <dbReference type="NCBI Taxonomy" id="2840693"/>
    <lineage>
        <taxon>Bacteria</taxon>
        <taxon>Bacillati</taxon>
        <taxon>Bacillota</taxon>
        <taxon>Clostridia</taxon>
        <taxon>Candidatus Avichristensenella</taxon>
    </lineage>
</organism>
<protein>
    <recommendedName>
        <fullName evidence="2">GTP cyclohydrolase 1 type 2 homolog</fullName>
    </recommendedName>
</protein>
<dbReference type="GO" id="GO:0046872">
    <property type="term" value="F:metal ion binding"/>
    <property type="evidence" value="ECO:0007669"/>
    <property type="project" value="UniProtKB-KW"/>
</dbReference>
<sequence>MKQATVQTVYEWVDRLAPFETAMEWDNVGLLLGARERPVDTVLTALDLTPGVIKEAVGLGAQVVVTHHPMLVPLRRLDEAEPQAALLCAAVRAGISWIAAHTNLDMAEGGVNDALAERLGWQVTETDGFLRVGDFEAPRALEAVREEVERALGWPVWRFGPAGAKVRRFALCSGSGGSEVQSALRHGAQLFLTGEVRHDAALQAVSQGLQVLAAGHGATEKCAANALQKHLQSCADAVQSKVRVFVSRTNPFA</sequence>
<name>A0A9D1CJS0_9FIRM</name>
<evidence type="ECO:0000313" key="6">
    <source>
        <dbReference type="Proteomes" id="UP000886819"/>
    </source>
</evidence>
<proteinExistence type="inferred from homology"/>